<sequence length="157" mass="17263">DKGKSPVDSIERVRDLRAEFEEFYFNSTNRLNVVSEPVNAAGPNPTNITNNFNAASPSVNVVSPNFRIGRKSSFVDPSKYPDDPDMPESEDIVYSDGEEDVGAEADLSNLETNIPVSPIPTTRVHKDHLTNQIIGDLDSAPQTRSMTRMVKEQGGLN</sequence>
<comment type="caution">
    <text evidence="1">The sequence shown here is derived from an EMBL/GenBank/DDBJ whole genome shotgun (WGS) entry which is preliminary data.</text>
</comment>
<feature type="non-terminal residue" evidence="1">
    <location>
        <position position="1"/>
    </location>
</feature>
<feature type="non-terminal residue" evidence="1">
    <location>
        <position position="157"/>
    </location>
</feature>
<proteinExistence type="predicted"/>
<organism evidence="1">
    <name type="scientific">Tanacetum cinerariifolium</name>
    <name type="common">Dalmatian daisy</name>
    <name type="synonym">Chrysanthemum cinerariifolium</name>
    <dbReference type="NCBI Taxonomy" id="118510"/>
    <lineage>
        <taxon>Eukaryota</taxon>
        <taxon>Viridiplantae</taxon>
        <taxon>Streptophyta</taxon>
        <taxon>Embryophyta</taxon>
        <taxon>Tracheophyta</taxon>
        <taxon>Spermatophyta</taxon>
        <taxon>Magnoliopsida</taxon>
        <taxon>eudicotyledons</taxon>
        <taxon>Gunneridae</taxon>
        <taxon>Pentapetalae</taxon>
        <taxon>asterids</taxon>
        <taxon>campanulids</taxon>
        <taxon>Asterales</taxon>
        <taxon>Asteraceae</taxon>
        <taxon>Asteroideae</taxon>
        <taxon>Anthemideae</taxon>
        <taxon>Anthemidinae</taxon>
        <taxon>Tanacetum</taxon>
    </lineage>
</organism>
<protein>
    <submittedName>
        <fullName evidence="1">Uncharacterized protein</fullName>
    </submittedName>
</protein>
<gene>
    <name evidence="1" type="ORF">Tci_911484</name>
</gene>
<accession>A0A699VVD1</accession>
<dbReference type="EMBL" id="BKCJ011517788">
    <property type="protein sequence ID" value="GFD39515.1"/>
    <property type="molecule type" value="Genomic_DNA"/>
</dbReference>
<dbReference type="AlphaFoldDB" id="A0A699VVD1"/>
<reference evidence="1" key="1">
    <citation type="journal article" date="2019" name="Sci. Rep.">
        <title>Draft genome of Tanacetum cinerariifolium, the natural source of mosquito coil.</title>
        <authorList>
            <person name="Yamashiro T."/>
            <person name="Shiraishi A."/>
            <person name="Satake H."/>
            <person name="Nakayama K."/>
        </authorList>
    </citation>
    <scope>NUCLEOTIDE SEQUENCE</scope>
</reference>
<evidence type="ECO:0000313" key="1">
    <source>
        <dbReference type="EMBL" id="GFD39515.1"/>
    </source>
</evidence>
<name>A0A699VVD1_TANCI</name>